<dbReference type="InterPro" id="IPR020622">
    <property type="entry name" value="Ala_racemase_pyridoxalP-BS"/>
</dbReference>
<dbReference type="InterPro" id="IPR011079">
    <property type="entry name" value="Ala_racemase_C"/>
</dbReference>
<evidence type="ECO:0000313" key="9">
    <source>
        <dbReference type="EMBL" id="RXJ01968.1"/>
    </source>
</evidence>
<sequence length="386" mass="43191">MNGFYRDTWVEVNLDAIEHNVKSIKKNLDHGVKLMAAVKANGYGHGAVQVAKTAIQAGADYLGVAILDEAIALRKAGITEPILVLGWVRPSDVNLACKNNIALTVFQQEWLEQANEILKPNLHCTLHLKIDTGMGRIGIRTKNEGKAVIDYINKHQKFSLEGVYTHFATSDEQNLDYFNLQYQRFLEMLDWLETLGMNIPYIHCGNSAATIRFPSKMFSMTRVGIAMYGLAPSKEMEADIPFQLEEAFSLHSKIIHVKEVSSNEGISYGATYKTEDTELIATIPIGYADGWIRQHSSKGYVLVDGERCPIVGRVCMDQMMVKLSKKVPVGTKVTLIGKQLQEMISIDEVAEQLGTINYEIPCMISYRVPRVFLNNGEIITVNNKVF</sequence>
<dbReference type="GO" id="GO:0005829">
    <property type="term" value="C:cytosol"/>
    <property type="evidence" value="ECO:0007669"/>
    <property type="project" value="TreeGrafter"/>
</dbReference>
<dbReference type="GO" id="GO:0030170">
    <property type="term" value="F:pyridoxal phosphate binding"/>
    <property type="evidence" value="ECO:0007669"/>
    <property type="project" value="UniProtKB-UniRule"/>
</dbReference>
<comment type="pathway">
    <text evidence="5">Amino-acid biosynthesis; D-alanine biosynthesis; D-alanine from L-alanine: step 1/1.</text>
</comment>
<evidence type="ECO:0000256" key="6">
    <source>
        <dbReference type="PIRSR" id="PIRSR600821-50"/>
    </source>
</evidence>
<dbReference type="InterPro" id="IPR009006">
    <property type="entry name" value="Ala_racemase/Decarboxylase_C"/>
</dbReference>
<organism evidence="9 10">
    <name type="scientific">Anaerobacillus alkaliphilus</name>
    <dbReference type="NCBI Taxonomy" id="1548597"/>
    <lineage>
        <taxon>Bacteria</taxon>
        <taxon>Bacillati</taxon>
        <taxon>Bacillota</taxon>
        <taxon>Bacilli</taxon>
        <taxon>Bacillales</taxon>
        <taxon>Bacillaceae</taxon>
        <taxon>Anaerobacillus</taxon>
    </lineage>
</organism>
<feature type="binding site" evidence="5 7">
    <location>
        <position position="136"/>
    </location>
    <ligand>
        <name>substrate</name>
    </ligand>
</feature>
<evidence type="ECO:0000256" key="2">
    <source>
        <dbReference type="ARBA" id="ARBA00001933"/>
    </source>
</evidence>
<dbReference type="PRINTS" id="PR00992">
    <property type="entry name" value="ALARACEMASE"/>
</dbReference>
<comment type="cofactor">
    <cofactor evidence="2 5 6">
        <name>pyridoxal 5'-phosphate</name>
        <dbReference type="ChEBI" id="CHEBI:597326"/>
    </cofactor>
</comment>
<accession>A0A4V1LGK1</accession>
<dbReference type="InterPro" id="IPR029066">
    <property type="entry name" value="PLP-binding_barrel"/>
</dbReference>
<dbReference type="GO" id="GO:0030632">
    <property type="term" value="P:D-alanine biosynthetic process"/>
    <property type="evidence" value="ECO:0007669"/>
    <property type="project" value="UniProtKB-UniRule"/>
</dbReference>
<dbReference type="UniPathway" id="UPA00042">
    <property type="reaction ID" value="UER00497"/>
</dbReference>
<feature type="active site" description="Proton acceptor; specific for D-alanine" evidence="5">
    <location>
        <position position="39"/>
    </location>
</feature>
<gene>
    <name evidence="9" type="primary">alr</name>
    <name evidence="9" type="ORF">DS745_08950</name>
</gene>
<feature type="modified residue" description="N6-(pyridoxal phosphate)lysine" evidence="5 6">
    <location>
        <position position="39"/>
    </location>
</feature>
<proteinExistence type="inferred from homology"/>
<dbReference type="Pfam" id="PF00842">
    <property type="entry name" value="Ala_racemase_C"/>
    <property type="match status" value="1"/>
</dbReference>
<dbReference type="SUPFAM" id="SSF50621">
    <property type="entry name" value="Alanine racemase C-terminal domain-like"/>
    <property type="match status" value="1"/>
</dbReference>
<dbReference type="SMART" id="SM01005">
    <property type="entry name" value="Ala_racemase_C"/>
    <property type="match status" value="1"/>
</dbReference>
<dbReference type="EC" id="5.1.1.1" evidence="5"/>
<dbReference type="NCBIfam" id="TIGR00492">
    <property type="entry name" value="alr"/>
    <property type="match status" value="1"/>
</dbReference>
<keyword evidence="3 5" id="KW-0663">Pyridoxal phosphate</keyword>
<evidence type="ECO:0000313" key="10">
    <source>
        <dbReference type="Proteomes" id="UP000290649"/>
    </source>
</evidence>
<dbReference type="RefSeq" id="WP_129077927.1">
    <property type="nucleotide sequence ID" value="NZ_QOUX01000030.1"/>
</dbReference>
<dbReference type="SUPFAM" id="SSF51419">
    <property type="entry name" value="PLP-binding barrel"/>
    <property type="match status" value="1"/>
</dbReference>
<protein>
    <recommendedName>
        <fullName evidence="5">Alanine racemase</fullName>
        <ecNumber evidence="5">5.1.1.1</ecNumber>
    </recommendedName>
</protein>
<feature type="binding site" evidence="5 7">
    <location>
        <position position="316"/>
    </location>
    <ligand>
        <name>substrate</name>
    </ligand>
</feature>
<evidence type="ECO:0000256" key="5">
    <source>
        <dbReference type="HAMAP-Rule" id="MF_01201"/>
    </source>
</evidence>
<dbReference type="CDD" id="cd00430">
    <property type="entry name" value="PLPDE_III_AR"/>
    <property type="match status" value="1"/>
</dbReference>
<dbReference type="Pfam" id="PF01168">
    <property type="entry name" value="Ala_racemase_N"/>
    <property type="match status" value="1"/>
</dbReference>
<dbReference type="Gene3D" id="3.20.20.10">
    <property type="entry name" value="Alanine racemase"/>
    <property type="match status" value="1"/>
</dbReference>
<dbReference type="Gene3D" id="2.40.37.10">
    <property type="entry name" value="Lyase, Ornithine Decarboxylase, Chain A, domain 1"/>
    <property type="match status" value="1"/>
</dbReference>
<dbReference type="InterPro" id="IPR000821">
    <property type="entry name" value="Ala_racemase"/>
</dbReference>
<dbReference type="GO" id="GO:0009252">
    <property type="term" value="P:peptidoglycan biosynthetic process"/>
    <property type="evidence" value="ECO:0007669"/>
    <property type="project" value="TreeGrafter"/>
</dbReference>
<dbReference type="PROSITE" id="PS00395">
    <property type="entry name" value="ALANINE_RACEMASE"/>
    <property type="match status" value="1"/>
</dbReference>
<evidence type="ECO:0000259" key="8">
    <source>
        <dbReference type="SMART" id="SM01005"/>
    </source>
</evidence>
<dbReference type="AlphaFoldDB" id="A0A4V1LGK1"/>
<dbReference type="OrthoDB" id="9813814at2"/>
<dbReference type="FunFam" id="2.40.37.10:FF:000006">
    <property type="entry name" value="Alanine racemase"/>
    <property type="match status" value="1"/>
</dbReference>
<evidence type="ECO:0000256" key="3">
    <source>
        <dbReference type="ARBA" id="ARBA00022898"/>
    </source>
</evidence>
<dbReference type="HAMAP" id="MF_01201">
    <property type="entry name" value="Ala_racemase"/>
    <property type="match status" value="1"/>
</dbReference>
<reference evidence="9 10" key="1">
    <citation type="journal article" date="2019" name="Int. J. Syst. Evol. Microbiol.">
        <title>Anaerobacillus alkaliphilus sp. nov., a novel alkaliphilic and moderately halophilic bacterium.</title>
        <authorList>
            <person name="Borsodi A.K."/>
            <person name="Aszalos J.M."/>
            <person name="Bihari P."/>
            <person name="Nagy I."/>
            <person name="Schumann P."/>
            <person name="Sproer C."/>
            <person name="Kovacs A.L."/>
            <person name="Boka K."/>
            <person name="Dobosy P."/>
            <person name="Ovari M."/>
            <person name="Szili-Kovacs T."/>
            <person name="Toth E."/>
        </authorList>
    </citation>
    <scope>NUCLEOTIDE SEQUENCE [LARGE SCALE GENOMIC DNA]</scope>
    <source>
        <strain evidence="9 10">B16-10</strain>
    </source>
</reference>
<dbReference type="PANTHER" id="PTHR30511">
    <property type="entry name" value="ALANINE RACEMASE"/>
    <property type="match status" value="1"/>
</dbReference>
<feature type="domain" description="Alanine racemase C-terminal" evidence="8">
    <location>
        <begin position="247"/>
        <end position="373"/>
    </location>
</feature>
<comment type="caution">
    <text evidence="9">The sequence shown here is derived from an EMBL/GenBank/DDBJ whole genome shotgun (WGS) entry which is preliminary data.</text>
</comment>
<comment type="catalytic activity">
    <reaction evidence="1 5">
        <text>L-alanine = D-alanine</text>
        <dbReference type="Rhea" id="RHEA:20249"/>
        <dbReference type="ChEBI" id="CHEBI:57416"/>
        <dbReference type="ChEBI" id="CHEBI:57972"/>
        <dbReference type="EC" id="5.1.1.1"/>
    </reaction>
</comment>
<feature type="active site" description="Proton acceptor; specific for L-alanine" evidence="5">
    <location>
        <position position="268"/>
    </location>
</feature>
<dbReference type="FunFam" id="3.20.20.10:FF:000002">
    <property type="entry name" value="Alanine racemase"/>
    <property type="match status" value="1"/>
</dbReference>
<comment type="function">
    <text evidence="5">Catalyzes the interconversion of L-alanine and D-alanine. May also act on other amino acids.</text>
</comment>
<keyword evidence="4 5" id="KW-0413">Isomerase</keyword>
<name>A0A4V1LGK1_9BACI</name>
<evidence type="ECO:0000256" key="4">
    <source>
        <dbReference type="ARBA" id="ARBA00023235"/>
    </source>
</evidence>
<dbReference type="InterPro" id="IPR001608">
    <property type="entry name" value="Ala_racemase_N"/>
</dbReference>
<dbReference type="EMBL" id="QOUX01000030">
    <property type="protein sequence ID" value="RXJ01968.1"/>
    <property type="molecule type" value="Genomic_DNA"/>
</dbReference>
<dbReference type="GO" id="GO:0008784">
    <property type="term" value="F:alanine racemase activity"/>
    <property type="evidence" value="ECO:0007669"/>
    <property type="project" value="UniProtKB-UniRule"/>
</dbReference>
<comment type="similarity">
    <text evidence="5">Belongs to the alanine racemase family.</text>
</comment>
<evidence type="ECO:0000256" key="7">
    <source>
        <dbReference type="PIRSR" id="PIRSR600821-52"/>
    </source>
</evidence>
<evidence type="ECO:0000256" key="1">
    <source>
        <dbReference type="ARBA" id="ARBA00000316"/>
    </source>
</evidence>
<dbReference type="Proteomes" id="UP000290649">
    <property type="component" value="Unassembled WGS sequence"/>
</dbReference>
<dbReference type="PANTHER" id="PTHR30511:SF0">
    <property type="entry name" value="ALANINE RACEMASE, CATABOLIC-RELATED"/>
    <property type="match status" value="1"/>
</dbReference>
<keyword evidence="10" id="KW-1185">Reference proteome</keyword>